<feature type="transmembrane region" description="Helical" evidence="1">
    <location>
        <begin position="90"/>
        <end position="109"/>
    </location>
</feature>
<evidence type="ECO:0000256" key="1">
    <source>
        <dbReference type="SAM" id="Phobius"/>
    </source>
</evidence>
<keyword evidence="1" id="KW-1133">Transmembrane helix</keyword>
<evidence type="ECO:0000313" key="4">
    <source>
        <dbReference type="Proteomes" id="UP000623467"/>
    </source>
</evidence>
<dbReference type="EMBL" id="JACAZH010000026">
    <property type="protein sequence ID" value="KAF7341767.1"/>
    <property type="molecule type" value="Genomic_DNA"/>
</dbReference>
<feature type="signal peptide" evidence="2">
    <location>
        <begin position="1"/>
        <end position="19"/>
    </location>
</feature>
<name>A0A8H6XJR6_9AGAR</name>
<proteinExistence type="predicted"/>
<keyword evidence="1" id="KW-0472">Membrane</keyword>
<dbReference type="GO" id="GO:0016787">
    <property type="term" value="F:hydrolase activity"/>
    <property type="evidence" value="ECO:0007669"/>
    <property type="project" value="UniProtKB-KW"/>
</dbReference>
<reference evidence="3" key="1">
    <citation type="submission" date="2020-05" db="EMBL/GenBank/DDBJ databases">
        <title>Mycena genomes resolve the evolution of fungal bioluminescence.</title>
        <authorList>
            <person name="Tsai I.J."/>
        </authorList>
    </citation>
    <scope>NUCLEOTIDE SEQUENCE</scope>
    <source>
        <strain evidence="3">160909Yilan</strain>
    </source>
</reference>
<keyword evidence="2" id="KW-0732">Signal</keyword>
<accession>A0A8H6XJR6</accession>
<dbReference type="OrthoDB" id="2819018at2759"/>
<dbReference type="Pfam" id="PF20345">
    <property type="entry name" value="DUF6640"/>
    <property type="match status" value="1"/>
</dbReference>
<evidence type="ECO:0000256" key="2">
    <source>
        <dbReference type="SAM" id="SignalP"/>
    </source>
</evidence>
<dbReference type="Proteomes" id="UP000623467">
    <property type="component" value="Unassembled WGS sequence"/>
</dbReference>
<dbReference type="AlphaFoldDB" id="A0A8H6XJR6"/>
<evidence type="ECO:0000313" key="3">
    <source>
        <dbReference type="EMBL" id="KAF7341767.1"/>
    </source>
</evidence>
<organism evidence="3 4">
    <name type="scientific">Mycena sanguinolenta</name>
    <dbReference type="NCBI Taxonomy" id="230812"/>
    <lineage>
        <taxon>Eukaryota</taxon>
        <taxon>Fungi</taxon>
        <taxon>Dikarya</taxon>
        <taxon>Basidiomycota</taxon>
        <taxon>Agaricomycotina</taxon>
        <taxon>Agaricomycetes</taxon>
        <taxon>Agaricomycetidae</taxon>
        <taxon>Agaricales</taxon>
        <taxon>Marasmiineae</taxon>
        <taxon>Mycenaceae</taxon>
        <taxon>Mycena</taxon>
    </lineage>
</organism>
<keyword evidence="4" id="KW-1185">Reference proteome</keyword>
<feature type="transmembrane region" description="Helical" evidence="1">
    <location>
        <begin position="129"/>
        <end position="147"/>
    </location>
</feature>
<gene>
    <name evidence="3" type="ORF">MSAN_02031000</name>
</gene>
<feature type="transmembrane region" description="Helical" evidence="1">
    <location>
        <begin position="46"/>
        <end position="69"/>
    </location>
</feature>
<dbReference type="InterPro" id="IPR046580">
    <property type="entry name" value="DUF6640"/>
</dbReference>
<comment type="caution">
    <text evidence="3">The sequence shown here is derived from an EMBL/GenBank/DDBJ whole genome shotgun (WGS) entry which is preliminary data.</text>
</comment>
<keyword evidence="1" id="KW-0812">Transmembrane</keyword>
<feature type="chain" id="PRO_5034585232" evidence="2">
    <location>
        <begin position="20"/>
        <end position="158"/>
    </location>
</feature>
<dbReference type="PROSITE" id="PS51257">
    <property type="entry name" value="PROKAR_LIPOPROTEIN"/>
    <property type="match status" value="1"/>
</dbReference>
<sequence length="158" mass="17959">MAFPGKFLISLVALATSTGCYIADWNETHIYNPTWPPHAKFHNGQTMSMGALLGICTLWYLWAPIAMGAETRAKDKIPLAARRDAELERLRTAVLFGALYWVTQASAYVYPGTDAFDPIPGLDTRDRSAQLKLDVVLLSMLSLGWWLEWRRIKWRRTD</sequence>
<protein>
    <submittedName>
        <fullName evidence="3">Alpha beta-hydrolase</fullName>
    </submittedName>
</protein>
<keyword evidence="3" id="KW-0378">Hydrolase</keyword>